<organism evidence="1">
    <name type="scientific">Myoviridae sp. ctYA416</name>
    <dbReference type="NCBI Taxonomy" id="2825125"/>
    <lineage>
        <taxon>Viruses</taxon>
        <taxon>Duplodnaviria</taxon>
        <taxon>Heunggongvirae</taxon>
        <taxon>Uroviricota</taxon>
        <taxon>Caudoviricetes</taxon>
    </lineage>
</organism>
<evidence type="ECO:0000313" key="1">
    <source>
        <dbReference type="EMBL" id="DAF97692.1"/>
    </source>
</evidence>
<accession>A0A8S5UTF6</accession>
<proteinExistence type="predicted"/>
<name>A0A8S5UTF6_9CAUD</name>
<protein>
    <submittedName>
        <fullName evidence="1">Portal protein</fullName>
    </submittedName>
</protein>
<dbReference type="EMBL" id="BK016136">
    <property type="protein sequence ID" value="DAF97692.1"/>
    <property type="molecule type" value="Genomic_DNA"/>
</dbReference>
<sequence>MADEKQQKPKPKQDKDTAWNKILDSISSFYRKTYYAPDDADTELMNMSNKINSSMNKIIDNINYTTGLTSLSSLYAKALDTKNAGGSVDAFEDLFGEISNDGGLYNAFFNNRSLRLFDAEIDMICKYMPMLEDALGVLCDNVVSSDHFSKDFIFISDSKVSDVTEEEFQDRIKILKDKYDLLQRTQEIIYDTSKYGERFIYVVPYEKAIRKLAMNRDKDNFVSESFTISGSTTVAGATRQTNINDKSGDVEVEIVFESANALTKEIVMREQAISRLMHINESSINESTVPMDGSLTPNDKLDAGDFYDDSSSNGLTVEKKLGTVSAYGLNGCLFKELNRYKVIPVHIDDIILGYALLENDSVFGLEEDFPVSDTTTPINSLGINKSTELSSNKNSAKITDEVIQTIASKLSAAIDDKFIKMNKDLSKEIYAILKSDIRNGKNKYKVTFLPPDDVVHCYFKLDQDTFRGVSDLFKSLIPAKLYIGLYITNTIGAMTRAQDRRVYYVKQSGIDTNISKVLLTTIDQLKRQNFNIRQLESMKNVLNIIGKFNDFVIPTDSSGSSPVQFEVMQGQQIDPQTDLMEKLQSMAVNGTDVPFELVQARQSMDYAIQATMSNSRFLKKVYNRQAVANRFLSAIMTKLYRGEFNDPTAVITVNLPQPMFLNLTNTNQFIGNANEIAQAESEAFAGDLPEEAKTLFLNNLKAAHLNTYIDKSMVAKVLEQTKIEFAKSQSANAGGGESY</sequence>
<reference evidence="1" key="1">
    <citation type="journal article" date="2021" name="Proc. Natl. Acad. Sci. U.S.A.">
        <title>A Catalog of Tens of Thousands of Viruses from Human Metagenomes Reveals Hidden Associations with Chronic Diseases.</title>
        <authorList>
            <person name="Tisza M.J."/>
            <person name="Buck C.B."/>
        </authorList>
    </citation>
    <scope>NUCLEOTIDE SEQUENCE</scope>
    <source>
        <strain evidence="1">CtYA416</strain>
    </source>
</reference>